<accession>A0A221WBH0</accession>
<keyword evidence="3" id="KW-0732">Signal</keyword>
<dbReference type="SMART" id="SM00062">
    <property type="entry name" value="PBPb"/>
    <property type="match status" value="1"/>
</dbReference>
<organism evidence="5 6">
    <name type="scientific">Actinoalloteichus hoggarensis</name>
    <dbReference type="NCBI Taxonomy" id="1470176"/>
    <lineage>
        <taxon>Bacteria</taxon>
        <taxon>Bacillati</taxon>
        <taxon>Actinomycetota</taxon>
        <taxon>Actinomycetes</taxon>
        <taxon>Pseudonocardiales</taxon>
        <taxon>Pseudonocardiaceae</taxon>
        <taxon>Actinoalloteichus</taxon>
    </lineage>
</organism>
<dbReference type="Gene3D" id="3.40.190.10">
    <property type="entry name" value="Periplasmic binding protein-like II"/>
    <property type="match status" value="2"/>
</dbReference>
<evidence type="ECO:0000256" key="2">
    <source>
        <dbReference type="ARBA" id="ARBA00010333"/>
    </source>
</evidence>
<dbReference type="PROSITE" id="PS51257">
    <property type="entry name" value="PROKAR_LIPOPROTEIN"/>
    <property type="match status" value="1"/>
</dbReference>
<dbReference type="InterPro" id="IPR018313">
    <property type="entry name" value="SBP_3_CS"/>
</dbReference>
<evidence type="ECO:0000313" key="6">
    <source>
        <dbReference type="Proteomes" id="UP000204221"/>
    </source>
</evidence>
<dbReference type="RefSeq" id="WP_169725914.1">
    <property type="nucleotide sequence ID" value="NZ_JACHJM010000006.1"/>
</dbReference>
<keyword evidence="6" id="KW-1185">Reference proteome</keyword>
<comment type="similarity">
    <text evidence="2 4">Belongs to the bacterial solute-binding protein 3 family.</text>
</comment>
<dbReference type="KEGG" id="ahg:AHOG_27585"/>
<dbReference type="Proteomes" id="UP000204221">
    <property type="component" value="Chromosome"/>
</dbReference>
<dbReference type="PANTHER" id="PTHR35936:SF17">
    <property type="entry name" value="ARGININE-BINDING EXTRACELLULAR PROTEIN ARTP"/>
    <property type="match status" value="1"/>
</dbReference>
<evidence type="ECO:0000256" key="1">
    <source>
        <dbReference type="ARBA" id="ARBA00004196"/>
    </source>
</evidence>
<evidence type="ECO:0000256" key="3">
    <source>
        <dbReference type="ARBA" id="ARBA00022729"/>
    </source>
</evidence>
<dbReference type="PANTHER" id="PTHR35936">
    <property type="entry name" value="MEMBRANE-BOUND LYTIC MUREIN TRANSGLYCOSYLASE F"/>
    <property type="match status" value="1"/>
</dbReference>
<dbReference type="CDD" id="cd13530">
    <property type="entry name" value="PBP2_peptides_like"/>
    <property type="match status" value="1"/>
</dbReference>
<dbReference type="PROSITE" id="PS01039">
    <property type="entry name" value="SBP_BACTERIAL_3"/>
    <property type="match status" value="1"/>
</dbReference>
<dbReference type="AlphaFoldDB" id="A0A221WBH0"/>
<gene>
    <name evidence="5" type="primary">glnH4</name>
    <name evidence="5" type="ORF">AHOG_27585</name>
</gene>
<evidence type="ECO:0000313" key="5">
    <source>
        <dbReference type="EMBL" id="ASO23114.1"/>
    </source>
</evidence>
<dbReference type="Pfam" id="PF00497">
    <property type="entry name" value="SBP_bac_3"/>
    <property type="match status" value="1"/>
</dbReference>
<comment type="subcellular location">
    <subcellularLocation>
        <location evidence="1">Cell envelope</location>
    </subcellularLocation>
</comment>
<proteinExistence type="inferred from homology"/>
<evidence type="ECO:0000256" key="4">
    <source>
        <dbReference type="RuleBase" id="RU003744"/>
    </source>
</evidence>
<name>A0A221WBH0_9PSEU</name>
<dbReference type="SUPFAM" id="SSF53850">
    <property type="entry name" value="Periplasmic binding protein-like II"/>
    <property type="match status" value="1"/>
</dbReference>
<reference evidence="5 6" key="1">
    <citation type="submission" date="2017-07" db="EMBL/GenBank/DDBJ databases">
        <title>Complete genome sequence of Actinoalloteichus hoggarensis DSM 45943, type strain of Actinoalloteichus hoggarensis.</title>
        <authorList>
            <person name="Ruckert C."/>
            <person name="Nouioui I."/>
            <person name="Willmese J."/>
            <person name="van Wezel G."/>
            <person name="Klenk H.-P."/>
            <person name="Kalinowski J."/>
            <person name="Zotchev S.B."/>
        </authorList>
    </citation>
    <scope>NUCLEOTIDE SEQUENCE [LARGE SCALE GENOMIC DNA]</scope>
    <source>
        <strain evidence="5 6">DSM 45943</strain>
    </source>
</reference>
<dbReference type="GO" id="GO:0030313">
    <property type="term" value="C:cell envelope"/>
    <property type="evidence" value="ECO:0007669"/>
    <property type="project" value="UniProtKB-SubCell"/>
</dbReference>
<dbReference type="EMBL" id="CP022521">
    <property type="protein sequence ID" value="ASO23114.1"/>
    <property type="molecule type" value="Genomic_DNA"/>
</dbReference>
<dbReference type="InterPro" id="IPR001638">
    <property type="entry name" value="Solute-binding_3/MltF_N"/>
</dbReference>
<protein>
    <submittedName>
        <fullName evidence="5">ABC transporter glutamine-binding protein GlnH</fullName>
    </submittedName>
</protein>
<sequence>MQRTRPRAMVVAACTLAVSLGLAACGSTTDAAEPTEERVVPDVDLVSEGRLLTCTHLPYQPFQYEEGGEVVGFDVDIVDLIADELGVEQAIVDMPFEGIQNGEALDAGECDIAAAAMTITGPRGEVIDFAYPYFNAAQALLVERASPVRGLDGMHGMRLAIQTGTTGAEFVEQYNAEHGDPIELVYYSNLSALTQSLRSDETDGVVSDNGPLHEFAEVYRDTEVVAEFDTGEQYGLAVRKGNTELLDVVNRVLEEARTDGRYEEIHLKWFGVTPNQW</sequence>